<dbReference type="RefSeq" id="WP_124924261.1">
    <property type="nucleotide sequence ID" value="NZ_BMOH01000001.1"/>
</dbReference>
<proteinExistence type="predicted"/>
<dbReference type="InterPro" id="IPR056412">
    <property type="entry name" value="Ig_CycH"/>
</dbReference>
<dbReference type="OrthoDB" id="6228862at2"/>
<gene>
    <name evidence="2" type="ORF">EHS89_01095</name>
</gene>
<keyword evidence="3" id="KW-1185">Reference proteome</keyword>
<accession>A0A3P1SVI7</accession>
<evidence type="ECO:0000259" key="1">
    <source>
        <dbReference type="Pfam" id="PF23892"/>
    </source>
</evidence>
<reference evidence="2 3" key="1">
    <citation type="submission" date="2018-11" db="EMBL/GenBank/DDBJ databases">
        <title>The draft genome sequence of Amphritea balenae JAMM 1525T.</title>
        <authorList>
            <person name="Fang Z."/>
            <person name="Zhang Y."/>
            <person name="Han X."/>
        </authorList>
    </citation>
    <scope>NUCLEOTIDE SEQUENCE [LARGE SCALE GENOMIC DNA]</scope>
    <source>
        <strain evidence="2 3">JAMM 1525</strain>
    </source>
</reference>
<evidence type="ECO:0000313" key="2">
    <source>
        <dbReference type="EMBL" id="RRD01189.1"/>
    </source>
</evidence>
<dbReference type="Pfam" id="PF23892">
    <property type="entry name" value="Ig_CycH"/>
    <property type="match status" value="1"/>
</dbReference>
<sequence>MFKRIVLALTLLLMSAVVAFLLLQPDPVQIEVELKLEGSAESSVVLPVYVYAATPGSKLPLSYHQTSTDKLPIKIVLREDMYLLPSHTMKGADELVVIAKLSASGDPHKTEPGDVSVVSEVINPRQKAALNIELTLPNPIP</sequence>
<protein>
    <recommendedName>
        <fullName evidence="1">Cytochrome c-type biogenesis protein H Ig-like domain-containing protein</fullName>
    </recommendedName>
</protein>
<feature type="domain" description="Cytochrome c-type biogenesis protein H Ig-like" evidence="1">
    <location>
        <begin position="29"/>
        <end position="132"/>
    </location>
</feature>
<dbReference type="EMBL" id="RQXV01000001">
    <property type="protein sequence ID" value="RRD01189.1"/>
    <property type="molecule type" value="Genomic_DNA"/>
</dbReference>
<organism evidence="2 3">
    <name type="scientific">Amphritea balenae</name>
    <dbReference type="NCBI Taxonomy" id="452629"/>
    <lineage>
        <taxon>Bacteria</taxon>
        <taxon>Pseudomonadati</taxon>
        <taxon>Pseudomonadota</taxon>
        <taxon>Gammaproteobacteria</taxon>
        <taxon>Oceanospirillales</taxon>
        <taxon>Oceanospirillaceae</taxon>
        <taxon>Amphritea</taxon>
    </lineage>
</organism>
<dbReference type="Proteomes" id="UP000267535">
    <property type="component" value="Unassembled WGS sequence"/>
</dbReference>
<evidence type="ECO:0000313" key="3">
    <source>
        <dbReference type="Proteomes" id="UP000267535"/>
    </source>
</evidence>
<name>A0A3P1SVI7_9GAMM</name>
<dbReference type="AlphaFoldDB" id="A0A3P1SVI7"/>
<comment type="caution">
    <text evidence="2">The sequence shown here is derived from an EMBL/GenBank/DDBJ whole genome shotgun (WGS) entry which is preliminary data.</text>
</comment>